<comment type="function">
    <text evidence="12 13">Component of the acetyl coenzyme A carboxylase (ACC) complex. Biotin carboxylase (BC) catalyzes the carboxylation of biotin on its carrier protein (BCCP) and then the CO(2) group is transferred by the transcarboxylase to acetyl-CoA to form malonyl-CoA.</text>
</comment>
<name>A0A1Q2MG75_9BACT</name>
<comment type="catalytic activity">
    <reaction evidence="13">
        <text>N(6)-carboxybiotinyl-L-lysyl-[protein] + acetyl-CoA = N(6)-biotinyl-L-lysyl-[protein] + malonyl-CoA</text>
        <dbReference type="Rhea" id="RHEA:54728"/>
        <dbReference type="Rhea" id="RHEA-COMP:10505"/>
        <dbReference type="Rhea" id="RHEA-COMP:10506"/>
        <dbReference type="ChEBI" id="CHEBI:57288"/>
        <dbReference type="ChEBI" id="CHEBI:57384"/>
        <dbReference type="ChEBI" id="CHEBI:83144"/>
        <dbReference type="ChEBI" id="CHEBI:83145"/>
        <dbReference type="EC" id="2.1.3.15"/>
    </reaction>
</comment>
<keyword evidence="13" id="KW-0963">Cytoplasm</keyword>
<gene>
    <name evidence="13 15" type="primary">accD</name>
    <name evidence="15" type="ORF">SMSP2_02036</name>
</gene>
<reference evidence="16" key="1">
    <citation type="submission" date="2017-02" db="EMBL/GenBank/DDBJ databases">
        <title>Comparative genomics and description of representatives of a novel lineage of planctomycetes thriving in anoxic sediments.</title>
        <authorList>
            <person name="Spring S."/>
            <person name="Bunk B."/>
            <person name="Sproer C."/>
        </authorList>
    </citation>
    <scope>NUCLEOTIDE SEQUENCE [LARGE SCALE GENOMIC DNA]</scope>
    <source>
        <strain evidence="16">SM-Chi-D1</strain>
    </source>
</reference>
<dbReference type="RefSeq" id="WP_146683820.1">
    <property type="nucleotide sequence ID" value="NZ_CP019646.1"/>
</dbReference>
<organism evidence="15 16">
    <name type="scientific">Limihaloglobus sulfuriphilus</name>
    <dbReference type="NCBI Taxonomy" id="1851148"/>
    <lineage>
        <taxon>Bacteria</taxon>
        <taxon>Pseudomonadati</taxon>
        <taxon>Planctomycetota</taxon>
        <taxon>Phycisphaerae</taxon>
        <taxon>Sedimentisphaerales</taxon>
        <taxon>Sedimentisphaeraceae</taxon>
        <taxon>Limihaloglobus</taxon>
    </lineage>
</organism>
<evidence type="ECO:0000256" key="6">
    <source>
        <dbReference type="ARBA" id="ARBA00022771"/>
    </source>
</evidence>
<dbReference type="SUPFAM" id="SSF52096">
    <property type="entry name" value="ClpP/crotonase"/>
    <property type="match status" value="1"/>
</dbReference>
<comment type="similarity">
    <text evidence="13">Belongs to the AccD/PCCB family.</text>
</comment>
<dbReference type="EMBL" id="CP019646">
    <property type="protein sequence ID" value="AQQ71659.1"/>
    <property type="molecule type" value="Genomic_DNA"/>
</dbReference>
<protein>
    <recommendedName>
        <fullName evidence="13">Acetyl-coenzyme A carboxylase carboxyl transferase subunit beta</fullName>
        <shortName evidence="13">ACCase subunit beta</shortName>
        <shortName evidence="13">Acetyl-CoA carboxylase carboxyltransferase subunit beta</shortName>
        <ecNumber evidence="13">2.1.3.15</ecNumber>
    </recommendedName>
</protein>
<dbReference type="GO" id="GO:2001295">
    <property type="term" value="P:malonyl-CoA biosynthetic process"/>
    <property type="evidence" value="ECO:0007669"/>
    <property type="project" value="UniProtKB-UniRule"/>
</dbReference>
<dbReference type="Gene3D" id="3.90.226.10">
    <property type="entry name" value="2-enoyl-CoA Hydratase, Chain A, domain 1"/>
    <property type="match status" value="1"/>
</dbReference>
<dbReference type="GO" id="GO:0008270">
    <property type="term" value="F:zinc ion binding"/>
    <property type="evidence" value="ECO:0007669"/>
    <property type="project" value="UniProtKB-UniRule"/>
</dbReference>
<evidence type="ECO:0000256" key="4">
    <source>
        <dbReference type="ARBA" id="ARBA00022723"/>
    </source>
</evidence>
<dbReference type="PANTHER" id="PTHR42995">
    <property type="entry name" value="ACETYL-COENZYME A CARBOXYLASE CARBOXYL TRANSFERASE SUBUNIT BETA, CHLOROPLASTIC"/>
    <property type="match status" value="1"/>
</dbReference>
<evidence type="ECO:0000256" key="2">
    <source>
        <dbReference type="ARBA" id="ARBA00022516"/>
    </source>
</evidence>
<sequence>MAKKAKMTWSGFSLQPRKEMPQGVWIQCPQCKETLFRKKVKENREVCLHCAYHFRIDAKTRISQLADEGSFEEFDAMLTTSDPLNFHFRGTTYAERAAQDREKTGSIEAIRTGRAFIRGRRVILAVMDPSYLMGSMGEVVGEKFCRAVDAAMEKNLPFICVSCSGGARMHEGVISVQQMAKTSAALARLDEAKGLFISVLSDPTTGGVSASFAMLGDVIIAEPKALIGFAGPRVIKQTINVDLPEGFQTSEFLLEHGFVDMIVDRRELRGEIARLIDYFGKGY</sequence>
<dbReference type="GO" id="GO:0006633">
    <property type="term" value="P:fatty acid biosynthetic process"/>
    <property type="evidence" value="ECO:0007669"/>
    <property type="project" value="UniProtKB-KW"/>
</dbReference>
<dbReference type="EC" id="2.1.3.15" evidence="13"/>
<evidence type="ECO:0000256" key="1">
    <source>
        <dbReference type="ARBA" id="ARBA00004496"/>
    </source>
</evidence>
<evidence type="ECO:0000256" key="12">
    <source>
        <dbReference type="ARBA" id="ARBA00025280"/>
    </source>
</evidence>
<dbReference type="OrthoDB" id="9772975at2"/>
<dbReference type="STRING" id="1851148.SMSP2_02036"/>
<keyword evidence="7 13" id="KW-0276">Fatty acid metabolism</keyword>
<dbReference type="PANTHER" id="PTHR42995:SF5">
    <property type="entry name" value="ACETYL-COENZYME A CARBOXYLASE CARBOXYL TRANSFERASE SUBUNIT BETA, CHLOROPLASTIC"/>
    <property type="match status" value="1"/>
</dbReference>
<keyword evidence="5 13" id="KW-0547">Nucleotide-binding</keyword>
<feature type="binding site" evidence="13">
    <location>
        <position position="28"/>
    </location>
    <ligand>
        <name>Zn(2+)</name>
        <dbReference type="ChEBI" id="CHEBI:29105"/>
    </ligand>
</feature>
<dbReference type="KEGG" id="pbas:SMSP2_02036"/>
<evidence type="ECO:0000256" key="7">
    <source>
        <dbReference type="ARBA" id="ARBA00022832"/>
    </source>
</evidence>
<keyword evidence="8 13" id="KW-0862">Zinc</keyword>
<evidence type="ECO:0000313" key="15">
    <source>
        <dbReference type="EMBL" id="AQQ71659.1"/>
    </source>
</evidence>
<dbReference type="GO" id="GO:0005524">
    <property type="term" value="F:ATP binding"/>
    <property type="evidence" value="ECO:0007669"/>
    <property type="project" value="UniProtKB-KW"/>
</dbReference>
<dbReference type="UniPathway" id="UPA00655">
    <property type="reaction ID" value="UER00711"/>
</dbReference>
<dbReference type="GO" id="GO:0003989">
    <property type="term" value="F:acetyl-CoA carboxylase activity"/>
    <property type="evidence" value="ECO:0007669"/>
    <property type="project" value="InterPro"/>
</dbReference>
<proteinExistence type="inferred from homology"/>
<evidence type="ECO:0000256" key="11">
    <source>
        <dbReference type="ARBA" id="ARBA00023160"/>
    </source>
</evidence>
<feature type="binding site" evidence="13">
    <location>
        <position position="47"/>
    </location>
    <ligand>
        <name>Zn(2+)</name>
        <dbReference type="ChEBI" id="CHEBI:29105"/>
    </ligand>
</feature>
<accession>A0A1Q2MG75</accession>
<evidence type="ECO:0000256" key="5">
    <source>
        <dbReference type="ARBA" id="ARBA00022741"/>
    </source>
</evidence>
<feature type="domain" description="CoA carboxyltransferase N-terminal" evidence="14">
    <location>
        <begin position="24"/>
        <end position="283"/>
    </location>
</feature>
<evidence type="ECO:0000256" key="8">
    <source>
        <dbReference type="ARBA" id="ARBA00022833"/>
    </source>
</evidence>
<keyword evidence="15" id="KW-0436">Ligase</keyword>
<keyword evidence="3 13" id="KW-0808">Transferase</keyword>
<dbReference type="InterPro" id="IPR041010">
    <property type="entry name" value="Znf-ACC"/>
</dbReference>
<evidence type="ECO:0000259" key="14">
    <source>
        <dbReference type="PROSITE" id="PS50980"/>
    </source>
</evidence>
<dbReference type="Proteomes" id="UP000188181">
    <property type="component" value="Chromosome"/>
</dbReference>
<keyword evidence="10 13" id="KW-0443">Lipid metabolism</keyword>
<comment type="cofactor">
    <cofactor evidence="13">
        <name>Zn(2+)</name>
        <dbReference type="ChEBI" id="CHEBI:29105"/>
    </cofactor>
    <text evidence="13">Binds 1 zinc ion per subunit.</text>
</comment>
<dbReference type="AlphaFoldDB" id="A0A1Q2MG75"/>
<keyword evidence="6 13" id="KW-0863">Zinc-finger</keyword>
<dbReference type="NCBIfam" id="TIGR00515">
    <property type="entry name" value="accD"/>
    <property type="match status" value="1"/>
</dbReference>
<evidence type="ECO:0000313" key="16">
    <source>
        <dbReference type="Proteomes" id="UP000188181"/>
    </source>
</evidence>
<evidence type="ECO:0000256" key="10">
    <source>
        <dbReference type="ARBA" id="ARBA00023098"/>
    </source>
</evidence>
<dbReference type="Pfam" id="PF17848">
    <property type="entry name" value="Zn_ribbon_ACC"/>
    <property type="match status" value="1"/>
</dbReference>
<keyword evidence="9 13" id="KW-0067">ATP-binding</keyword>
<dbReference type="PROSITE" id="PS50980">
    <property type="entry name" value="COA_CT_NTER"/>
    <property type="match status" value="1"/>
</dbReference>
<feature type="binding site" evidence="13">
    <location>
        <position position="31"/>
    </location>
    <ligand>
        <name>Zn(2+)</name>
        <dbReference type="ChEBI" id="CHEBI:29105"/>
    </ligand>
</feature>
<feature type="binding site" evidence="13">
    <location>
        <position position="50"/>
    </location>
    <ligand>
        <name>Zn(2+)</name>
        <dbReference type="ChEBI" id="CHEBI:29105"/>
    </ligand>
</feature>
<dbReference type="Pfam" id="PF01039">
    <property type="entry name" value="Carboxyl_trans"/>
    <property type="match status" value="1"/>
</dbReference>
<dbReference type="GO" id="GO:0009317">
    <property type="term" value="C:acetyl-CoA carboxylase complex"/>
    <property type="evidence" value="ECO:0007669"/>
    <property type="project" value="InterPro"/>
</dbReference>
<keyword evidence="16" id="KW-1185">Reference proteome</keyword>
<dbReference type="InterPro" id="IPR011762">
    <property type="entry name" value="COA_CT_N"/>
</dbReference>
<dbReference type="InterPro" id="IPR029045">
    <property type="entry name" value="ClpP/crotonase-like_dom_sf"/>
</dbReference>
<keyword evidence="2 13" id="KW-0444">Lipid biosynthesis</keyword>
<comment type="subcellular location">
    <subcellularLocation>
        <location evidence="1 13">Cytoplasm</location>
    </subcellularLocation>
</comment>
<keyword evidence="11 13" id="KW-0275">Fatty acid biosynthesis</keyword>
<evidence type="ECO:0000256" key="13">
    <source>
        <dbReference type="HAMAP-Rule" id="MF_01395"/>
    </source>
</evidence>
<dbReference type="GO" id="GO:0016743">
    <property type="term" value="F:carboxyl- or carbamoyltransferase activity"/>
    <property type="evidence" value="ECO:0007669"/>
    <property type="project" value="UniProtKB-UniRule"/>
</dbReference>
<dbReference type="PRINTS" id="PR01070">
    <property type="entry name" value="ACCCTRFRASEB"/>
</dbReference>
<comment type="subunit">
    <text evidence="13">Acetyl-CoA carboxylase is a heterohexamer composed of biotin carboxyl carrier protein (AccB), biotin carboxylase (AccC) and two subunits each of ACCase subunit alpha (AccA) and ACCase subunit beta (AccD).</text>
</comment>
<dbReference type="InterPro" id="IPR034733">
    <property type="entry name" value="AcCoA_carboxyl_beta"/>
</dbReference>
<keyword evidence="4 13" id="KW-0479">Metal-binding</keyword>
<dbReference type="InterPro" id="IPR000438">
    <property type="entry name" value="Acetyl_CoA_COase_Trfase_b_su"/>
</dbReference>
<dbReference type="HAMAP" id="MF_01395">
    <property type="entry name" value="AcetylCoA_CT_beta"/>
    <property type="match status" value="1"/>
</dbReference>
<comment type="pathway">
    <text evidence="13">Lipid metabolism; malonyl-CoA biosynthesis; malonyl-CoA from acetyl-CoA: step 1/1.</text>
</comment>
<evidence type="ECO:0000256" key="3">
    <source>
        <dbReference type="ARBA" id="ARBA00022679"/>
    </source>
</evidence>
<evidence type="ECO:0000256" key="9">
    <source>
        <dbReference type="ARBA" id="ARBA00022840"/>
    </source>
</evidence>
<feature type="zinc finger region" description="C4-type" evidence="13">
    <location>
        <begin position="28"/>
        <end position="50"/>
    </location>
</feature>